<gene>
    <name evidence="1" type="ORF">GPU96_04g07540</name>
    <name evidence="2" type="ORF">PFJ87_04g01520</name>
</gene>
<keyword evidence="4" id="KW-1185">Reference proteome</keyword>
<dbReference type="Proteomes" id="UP001217963">
    <property type="component" value="Chromosome IV"/>
</dbReference>
<dbReference type="EMBL" id="CP075150">
    <property type="protein sequence ID" value="UTX43021.1"/>
    <property type="molecule type" value="Genomic_DNA"/>
</dbReference>
<evidence type="ECO:0000313" key="1">
    <source>
        <dbReference type="EMBL" id="UTX43021.1"/>
    </source>
</evidence>
<evidence type="ECO:0000313" key="2">
    <source>
        <dbReference type="EMBL" id="WEL38478.1"/>
    </source>
</evidence>
<proteinExistence type="predicted"/>
<dbReference type="AlphaFoldDB" id="A0A9Q9C2Q3"/>
<dbReference type="OrthoDB" id="339900at2759"/>
<dbReference type="EMBL" id="CP119065">
    <property type="protein sequence ID" value="WEL38478.1"/>
    <property type="molecule type" value="Genomic_DNA"/>
</dbReference>
<sequence>MNLISVTNGSIVFNRNKTLIMRNISTGTIEKMDAPNWISFMSGKYLVDGEKNLYVIDGTTLKNVLKLNRSIFCLVEYGDEVYVADRFGDVYRIGDGGCEYVLGTLSYLTGMAIHNGRILLSDKYGRIRISGMNGKILGYRFGCGSVVSLECVNGALVSISTKRIVLYDSEYSPSHIYEFPEGTSALKAMGKGENELVVICSNTHLLFSIGDKIDLVSCTEETIIDGVCSGSAFYKVLPNFTIVDDKQKVFYE</sequence>
<organism evidence="1 3">
    <name type="scientific">Encephalitozoon hellem</name>
    <name type="common">Microsporidian parasite</name>
    <dbReference type="NCBI Taxonomy" id="27973"/>
    <lineage>
        <taxon>Eukaryota</taxon>
        <taxon>Fungi</taxon>
        <taxon>Fungi incertae sedis</taxon>
        <taxon>Microsporidia</taxon>
        <taxon>Unikaryonidae</taxon>
        <taxon>Encephalitozoon</taxon>
    </lineage>
</organism>
<protein>
    <submittedName>
        <fullName evidence="1">Uncharacterized protein</fullName>
    </submittedName>
</protein>
<reference evidence="1" key="1">
    <citation type="submission" date="2021-05" db="EMBL/GenBank/DDBJ databases">
        <title>Encephalitozoon hellem ATCC 50604 Complete Genome.</title>
        <authorList>
            <person name="Mascarenhas dos Santos A.C."/>
            <person name="Julian A.T."/>
            <person name="Pombert J.-F."/>
        </authorList>
    </citation>
    <scope>NUCLEOTIDE SEQUENCE</scope>
    <source>
        <strain evidence="1">ATCC 50604</strain>
    </source>
</reference>
<dbReference type="Proteomes" id="UP001059546">
    <property type="component" value="Chromosome IV"/>
</dbReference>
<name>A0A9Q9C2Q3_ENCHE</name>
<dbReference type="SUPFAM" id="SSF63829">
    <property type="entry name" value="Calcium-dependent phosphotriesterase"/>
    <property type="match status" value="1"/>
</dbReference>
<evidence type="ECO:0000313" key="4">
    <source>
        <dbReference type="Proteomes" id="UP001217963"/>
    </source>
</evidence>
<evidence type="ECO:0000313" key="3">
    <source>
        <dbReference type="Proteomes" id="UP001059546"/>
    </source>
</evidence>
<accession>A0A9Q9C2Q3</accession>
<reference evidence="2 4" key="2">
    <citation type="submission" date="2023-02" db="EMBL/GenBank/DDBJ databases">
        <title>Encephalitozoon hellem ATCC 50451 complete genome.</title>
        <authorList>
            <person name="Mascarenhas dos Santos A.C."/>
            <person name="Julian A.T."/>
            <person name="Pombert J.-F."/>
        </authorList>
    </citation>
    <scope>NUCLEOTIDE SEQUENCE [LARGE SCALE GENOMIC DNA]</scope>
    <source>
        <strain evidence="2 4">ATCC 50451</strain>
    </source>
</reference>